<evidence type="ECO:0000313" key="3">
    <source>
        <dbReference type="Proteomes" id="UP000887116"/>
    </source>
</evidence>
<sequence>MAREQLKDSQLQDILARSCPNSLVLQPLPVGQPPVTLYCDVSMDCIRPFVPEMFRWEIFNNQHALPYPGANIYAHPSQAQILLLLWEDSGNQCSVSHFRNHGQHTIFVRKDWATCSHVFLRTDFLKKGLQPPYESPYKVLDRTKNVSRILRHAKTVSVSIDRLKPAYFPKELAVVPEEVKLKKKLSLQPKEVSYSGQEKPRESSSRQETTTRSGRRVRFNPKYI</sequence>
<dbReference type="Proteomes" id="UP000887116">
    <property type="component" value="Unassembled WGS sequence"/>
</dbReference>
<dbReference type="PANTHER" id="PTHR38681">
    <property type="entry name" value="RETROVIRUS-RELATED POL POLYPROTEIN FROM TRANSPOSON 412-LIKE PROTEIN-RELATED"/>
    <property type="match status" value="1"/>
</dbReference>
<dbReference type="OrthoDB" id="6431029at2759"/>
<protein>
    <submittedName>
        <fullName evidence="2">Transposon Ty3-I Gag-Pol polyprotein</fullName>
    </submittedName>
</protein>
<organism evidence="2 3">
    <name type="scientific">Trichonephila clavata</name>
    <name type="common">Joro spider</name>
    <name type="synonym">Nephila clavata</name>
    <dbReference type="NCBI Taxonomy" id="2740835"/>
    <lineage>
        <taxon>Eukaryota</taxon>
        <taxon>Metazoa</taxon>
        <taxon>Ecdysozoa</taxon>
        <taxon>Arthropoda</taxon>
        <taxon>Chelicerata</taxon>
        <taxon>Arachnida</taxon>
        <taxon>Araneae</taxon>
        <taxon>Araneomorphae</taxon>
        <taxon>Entelegynae</taxon>
        <taxon>Araneoidea</taxon>
        <taxon>Nephilidae</taxon>
        <taxon>Trichonephila</taxon>
    </lineage>
</organism>
<reference evidence="2" key="1">
    <citation type="submission" date="2020-07" db="EMBL/GenBank/DDBJ databases">
        <title>Multicomponent nature underlies the extraordinary mechanical properties of spider dragline silk.</title>
        <authorList>
            <person name="Kono N."/>
            <person name="Nakamura H."/>
            <person name="Mori M."/>
            <person name="Yoshida Y."/>
            <person name="Ohtoshi R."/>
            <person name="Malay A.D."/>
            <person name="Moran D.A.P."/>
            <person name="Tomita M."/>
            <person name="Numata K."/>
            <person name="Arakawa K."/>
        </authorList>
    </citation>
    <scope>NUCLEOTIDE SEQUENCE</scope>
</reference>
<name>A0A8X6K7Q8_TRICU</name>
<feature type="region of interest" description="Disordered" evidence="1">
    <location>
        <begin position="187"/>
        <end position="224"/>
    </location>
</feature>
<gene>
    <name evidence="2" type="primary">TY3B-I_130</name>
    <name evidence="2" type="ORF">TNCT_26381</name>
</gene>
<feature type="compositionally biased region" description="Basic residues" evidence="1">
    <location>
        <begin position="213"/>
        <end position="224"/>
    </location>
</feature>
<dbReference type="PANTHER" id="PTHR38681:SF1">
    <property type="entry name" value="RETROVIRUS-RELATED POL POLYPROTEIN FROM TRANSPOSON 412-LIKE PROTEIN"/>
    <property type="match status" value="1"/>
</dbReference>
<evidence type="ECO:0000313" key="2">
    <source>
        <dbReference type="EMBL" id="GFQ67850.1"/>
    </source>
</evidence>
<dbReference type="AlphaFoldDB" id="A0A8X6K7Q8"/>
<dbReference type="EMBL" id="BMAO01030403">
    <property type="protein sequence ID" value="GFQ67850.1"/>
    <property type="molecule type" value="Genomic_DNA"/>
</dbReference>
<keyword evidence="3" id="KW-1185">Reference proteome</keyword>
<proteinExistence type="predicted"/>
<accession>A0A8X6K7Q8</accession>
<evidence type="ECO:0000256" key="1">
    <source>
        <dbReference type="SAM" id="MobiDB-lite"/>
    </source>
</evidence>
<comment type="caution">
    <text evidence="2">The sequence shown here is derived from an EMBL/GenBank/DDBJ whole genome shotgun (WGS) entry which is preliminary data.</text>
</comment>